<evidence type="ECO:0000313" key="7">
    <source>
        <dbReference type="EMBL" id="CAB4921090.1"/>
    </source>
</evidence>
<gene>
    <name evidence="7" type="ORF">UFOPK3564_01838</name>
</gene>
<feature type="transmembrane region" description="Helical" evidence="5">
    <location>
        <begin position="174"/>
        <end position="193"/>
    </location>
</feature>
<evidence type="ECO:0000256" key="4">
    <source>
        <dbReference type="ARBA" id="ARBA00023136"/>
    </source>
</evidence>
<sequence length="475" mass="49041">MTPAVQALRAAPRRTDLPSWTPSPGTVVAALAVASVAAGGLFAVSPMYGVAGMAGVVFAALLFLALTPALGAWVVLAFASGLPGLAGVPAATTVLVAVAWLVTLPARREHVAALRARAPWALVAPWLLFGWMVVTAIWAPDRSVARSELWLVLTAVATVPIITTVADTPRTVRLLLAAYVGGTAMVVVLAVVLGPDSYVAGDHSEGRLEVANFSANLLGAICATALVLVPVLWTRARTRASRAAVLAVGAIVLYGLVGTQSRSGLIALLVAGVAALVICRGRRRTVLRVVLACVVLLGAFVATNPGVVERATADDSTGTGRTELWRAGLQVAEDHPLTGVGIGNFVVVSERYAQQVGTLRFAEVLLEDPKPVHNAIIESVAETGVVGLVLLLGAVGACMTAAARAARRFRRLGLPDLELVAQLVLVAQIAIVTAGMFLPVTYSRQLWMLLAIGPALLGIALRMRAAAPGTTGAPS</sequence>
<evidence type="ECO:0000256" key="2">
    <source>
        <dbReference type="ARBA" id="ARBA00022692"/>
    </source>
</evidence>
<dbReference type="PANTHER" id="PTHR37422">
    <property type="entry name" value="TEICHURONIC ACID BIOSYNTHESIS PROTEIN TUAE"/>
    <property type="match status" value="1"/>
</dbReference>
<feature type="transmembrane region" description="Helical" evidence="5">
    <location>
        <begin position="85"/>
        <end position="106"/>
    </location>
</feature>
<dbReference type="EMBL" id="CAFBMK010000106">
    <property type="protein sequence ID" value="CAB4921090.1"/>
    <property type="molecule type" value="Genomic_DNA"/>
</dbReference>
<feature type="transmembrane region" description="Helical" evidence="5">
    <location>
        <begin position="417"/>
        <end position="438"/>
    </location>
</feature>
<feature type="transmembrane region" description="Helical" evidence="5">
    <location>
        <begin position="444"/>
        <end position="461"/>
    </location>
</feature>
<feature type="transmembrane region" description="Helical" evidence="5">
    <location>
        <begin position="263"/>
        <end position="279"/>
    </location>
</feature>
<keyword evidence="2 5" id="KW-0812">Transmembrane</keyword>
<organism evidence="7">
    <name type="scientific">freshwater metagenome</name>
    <dbReference type="NCBI Taxonomy" id="449393"/>
    <lineage>
        <taxon>unclassified sequences</taxon>
        <taxon>metagenomes</taxon>
        <taxon>ecological metagenomes</taxon>
    </lineage>
</organism>
<dbReference type="PANTHER" id="PTHR37422:SF13">
    <property type="entry name" value="LIPOPOLYSACCHARIDE BIOSYNTHESIS PROTEIN PA4999-RELATED"/>
    <property type="match status" value="1"/>
</dbReference>
<keyword evidence="3 5" id="KW-1133">Transmembrane helix</keyword>
<keyword evidence="4 5" id="KW-0472">Membrane</keyword>
<feature type="transmembrane region" description="Helical" evidence="5">
    <location>
        <begin position="240"/>
        <end position="257"/>
    </location>
</feature>
<feature type="transmembrane region" description="Helical" evidence="5">
    <location>
        <begin position="286"/>
        <end position="303"/>
    </location>
</feature>
<evidence type="ECO:0000256" key="3">
    <source>
        <dbReference type="ARBA" id="ARBA00022989"/>
    </source>
</evidence>
<comment type="subcellular location">
    <subcellularLocation>
        <location evidence="1">Membrane</location>
        <topology evidence="1">Multi-pass membrane protein</topology>
    </subcellularLocation>
</comment>
<dbReference type="AlphaFoldDB" id="A0A6J7HW33"/>
<name>A0A6J7HW33_9ZZZZ</name>
<evidence type="ECO:0000256" key="5">
    <source>
        <dbReference type="SAM" id="Phobius"/>
    </source>
</evidence>
<dbReference type="Pfam" id="PF04932">
    <property type="entry name" value="Wzy_C"/>
    <property type="match status" value="1"/>
</dbReference>
<feature type="transmembrane region" description="Helical" evidence="5">
    <location>
        <begin position="150"/>
        <end position="167"/>
    </location>
</feature>
<feature type="transmembrane region" description="Helical" evidence="5">
    <location>
        <begin position="25"/>
        <end position="44"/>
    </location>
</feature>
<dbReference type="GO" id="GO:0016020">
    <property type="term" value="C:membrane"/>
    <property type="evidence" value="ECO:0007669"/>
    <property type="project" value="UniProtKB-SubCell"/>
</dbReference>
<proteinExistence type="predicted"/>
<feature type="transmembrane region" description="Helical" evidence="5">
    <location>
        <begin position="118"/>
        <end position="138"/>
    </location>
</feature>
<protein>
    <submittedName>
        <fullName evidence="7">Unannotated protein</fullName>
    </submittedName>
</protein>
<feature type="transmembrane region" description="Helical" evidence="5">
    <location>
        <begin position="213"/>
        <end position="233"/>
    </location>
</feature>
<evidence type="ECO:0000259" key="6">
    <source>
        <dbReference type="Pfam" id="PF04932"/>
    </source>
</evidence>
<reference evidence="7" key="1">
    <citation type="submission" date="2020-05" db="EMBL/GenBank/DDBJ databases">
        <authorList>
            <person name="Chiriac C."/>
            <person name="Salcher M."/>
            <person name="Ghai R."/>
            <person name="Kavagutti S V."/>
        </authorList>
    </citation>
    <scope>NUCLEOTIDE SEQUENCE</scope>
</reference>
<feature type="domain" description="O-antigen ligase-related" evidence="6">
    <location>
        <begin position="250"/>
        <end position="392"/>
    </location>
</feature>
<feature type="transmembrane region" description="Helical" evidence="5">
    <location>
        <begin position="56"/>
        <end position="79"/>
    </location>
</feature>
<dbReference type="InterPro" id="IPR051533">
    <property type="entry name" value="WaaL-like"/>
</dbReference>
<dbReference type="InterPro" id="IPR007016">
    <property type="entry name" value="O-antigen_ligase-rel_domated"/>
</dbReference>
<accession>A0A6J7HW33</accession>
<feature type="transmembrane region" description="Helical" evidence="5">
    <location>
        <begin position="385"/>
        <end position="405"/>
    </location>
</feature>
<evidence type="ECO:0000256" key="1">
    <source>
        <dbReference type="ARBA" id="ARBA00004141"/>
    </source>
</evidence>